<gene>
    <name evidence="6" type="ORF">PHACADRAFT_191008</name>
</gene>
<keyword evidence="3" id="KW-0479">Metal-binding</keyword>
<evidence type="ECO:0000313" key="6">
    <source>
        <dbReference type="EMBL" id="EKM61817.1"/>
    </source>
</evidence>
<accession>K5XFH7</accession>
<comment type="similarity">
    <text evidence="2">Belongs to the cytochrome P450 family.</text>
</comment>
<name>K5XFH7_PHACS</name>
<comment type="cofactor">
    <cofactor evidence="1">
        <name>heme</name>
        <dbReference type="ChEBI" id="CHEBI:30413"/>
    </cofactor>
</comment>
<dbReference type="GO" id="GO:0020037">
    <property type="term" value="F:heme binding"/>
    <property type="evidence" value="ECO:0007669"/>
    <property type="project" value="InterPro"/>
</dbReference>
<evidence type="ECO:0000256" key="2">
    <source>
        <dbReference type="ARBA" id="ARBA00010617"/>
    </source>
</evidence>
<evidence type="ECO:0008006" key="8">
    <source>
        <dbReference type="Google" id="ProtNLM"/>
    </source>
</evidence>
<evidence type="ECO:0000256" key="5">
    <source>
        <dbReference type="ARBA" id="ARBA00023004"/>
    </source>
</evidence>
<dbReference type="EMBL" id="JH930468">
    <property type="protein sequence ID" value="EKM61817.1"/>
    <property type="molecule type" value="Genomic_DNA"/>
</dbReference>
<dbReference type="GO" id="GO:0004497">
    <property type="term" value="F:monooxygenase activity"/>
    <property type="evidence" value="ECO:0007669"/>
    <property type="project" value="InterPro"/>
</dbReference>
<evidence type="ECO:0000256" key="1">
    <source>
        <dbReference type="ARBA" id="ARBA00001971"/>
    </source>
</evidence>
<dbReference type="KEGG" id="pco:PHACADRAFT_191008"/>
<dbReference type="Proteomes" id="UP000008370">
    <property type="component" value="Unassembled WGS sequence"/>
</dbReference>
<dbReference type="RefSeq" id="XP_007391213.1">
    <property type="nucleotide sequence ID" value="XM_007391151.1"/>
</dbReference>
<evidence type="ECO:0000256" key="3">
    <source>
        <dbReference type="ARBA" id="ARBA00022723"/>
    </source>
</evidence>
<dbReference type="GO" id="GO:0005506">
    <property type="term" value="F:iron ion binding"/>
    <property type="evidence" value="ECO:0007669"/>
    <property type="project" value="InterPro"/>
</dbReference>
<dbReference type="Pfam" id="PF00067">
    <property type="entry name" value="p450"/>
    <property type="match status" value="1"/>
</dbReference>
<dbReference type="InParanoid" id="K5XFH7"/>
<dbReference type="GeneID" id="18910721"/>
<dbReference type="CDD" id="cd11041">
    <property type="entry name" value="CYP503A1-like"/>
    <property type="match status" value="1"/>
</dbReference>
<sequence length="231" mass="26566">MKKFGDDWSDKPNDMLQWIIDEVAARNEPMEEVVRVVLLINFAAIHTSSSSFTHALYHLAANPEFITPLREEIEAIVMVDGWTKIAMGKMWKLDSFMRESQRYNGINSISVMRKALKSFTLSDGTYIPKNTILVTPALATHFDNENYMDPTVFDPFRHVREKEQDLSASKHHPGRFFAANELKAMMAHVIVNYDVKFEKEGIRPENVYTGLTIQPDPDAKILFRKRESSLN</sequence>
<dbReference type="HOGENOM" id="CLU_022195_1_2_1"/>
<dbReference type="Gene3D" id="1.10.630.10">
    <property type="entry name" value="Cytochrome P450"/>
    <property type="match status" value="1"/>
</dbReference>
<dbReference type="GO" id="GO:0016705">
    <property type="term" value="F:oxidoreductase activity, acting on paired donors, with incorporation or reduction of molecular oxygen"/>
    <property type="evidence" value="ECO:0007669"/>
    <property type="project" value="InterPro"/>
</dbReference>
<keyword evidence="5" id="KW-0408">Iron</keyword>
<dbReference type="PANTHER" id="PTHR46206">
    <property type="entry name" value="CYTOCHROME P450"/>
    <property type="match status" value="1"/>
</dbReference>
<proteinExistence type="inferred from homology"/>
<evidence type="ECO:0000313" key="7">
    <source>
        <dbReference type="Proteomes" id="UP000008370"/>
    </source>
</evidence>
<reference evidence="6 7" key="1">
    <citation type="journal article" date="2012" name="BMC Genomics">
        <title>Comparative genomics of the white-rot fungi, Phanerochaete carnosa and P. chrysosporium, to elucidate the genetic basis of the distinct wood types they colonize.</title>
        <authorList>
            <person name="Suzuki H."/>
            <person name="MacDonald J."/>
            <person name="Syed K."/>
            <person name="Salamov A."/>
            <person name="Hori C."/>
            <person name="Aerts A."/>
            <person name="Henrissat B."/>
            <person name="Wiebenga A."/>
            <person name="vanKuyk P.A."/>
            <person name="Barry K."/>
            <person name="Lindquist E."/>
            <person name="LaButti K."/>
            <person name="Lapidus A."/>
            <person name="Lucas S."/>
            <person name="Coutinho P."/>
            <person name="Gong Y."/>
            <person name="Samejima M."/>
            <person name="Mahadevan R."/>
            <person name="Abou-Zaid M."/>
            <person name="de Vries R.P."/>
            <person name="Igarashi K."/>
            <person name="Yadav J.S."/>
            <person name="Grigoriev I.V."/>
            <person name="Master E.R."/>
        </authorList>
    </citation>
    <scope>NUCLEOTIDE SEQUENCE [LARGE SCALE GENOMIC DNA]</scope>
    <source>
        <strain evidence="6 7">HHB-10118-sp</strain>
    </source>
</reference>
<evidence type="ECO:0000256" key="4">
    <source>
        <dbReference type="ARBA" id="ARBA00023002"/>
    </source>
</evidence>
<dbReference type="AlphaFoldDB" id="K5XFH7"/>
<dbReference type="OrthoDB" id="1844152at2759"/>
<dbReference type="InterPro" id="IPR036396">
    <property type="entry name" value="Cyt_P450_sf"/>
</dbReference>
<dbReference type="InterPro" id="IPR001128">
    <property type="entry name" value="Cyt_P450"/>
</dbReference>
<keyword evidence="7" id="KW-1185">Reference proteome</keyword>
<dbReference type="SUPFAM" id="SSF48264">
    <property type="entry name" value="Cytochrome P450"/>
    <property type="match status" value="1"/>
</dbReference>
<keyword evidence="4" id="KW-0560">Oxidoreductase</keyword>
<organism evidence="6 7">
    <name type="scientific">Phanerochaete carnosa (strain HHB-10118-sp)</name>
    <name type="common">White-rot fungus</name>
    <name type="synonym">Peniophora carnosa</name>
    <dbReference type="NCBI Taxonomy" id="650164"/>
    <lineage>
        <taxon>Eukaryota</taxon>
        <taxon>Fungi</taxon>
        <taxon>Dikarya</taxon>
        <taxon>Basidiomycota</taxon>
        <taxon>Agaricomycotina</taxon>
        <taxon>Agaricomycetes</taxon>
        <taxon>Polyporales</taxon>
        <taxon>Phanerochaetaceae</taxon>
        <taxon>Phanerochaete</taxon>
    </lineage>
</organism>
<protein>
    <recommendedName>
        <fullName evidence="8">Cytochrome P450</fullName>
    </recommendedName>
</protein>